<evidence type="ECO:0000313" key="5">
    <source>
        <dbReference type="Proteomes" id="UP000256845"/>
    </source>
</evidence>
<dbReference type="InterPro" id="IPR049034">
    <property type="entry name" value="T3S_SPI-1_N0"/>
</dbReference>
<sequence length="225" mass="24601">MKRTGILASLALLFVAVLCGQGAVAASLDWPERDYPYVAVEQDLRDVLQALGRNMAVGIKLTKNVQGTVRGRLPRMSPTKFLNHLCASHGLIWYFDGQVLEISSISEVVLRVIRLKKYSYQFLISTLEALDITDGRFPIRVSDENSVILVTGPRRYVELVEQTAKELEESRPRSVRVFRGSNGAGMSAAAFPLEGIGDLDRYPELDSLSGSSGAALMGLIGGTDQ</sequence>
<dbReference type="InterPro" id="IPR038591">
    <property type="entry name" value="NolW-like_sf"/>
</dbReference>
<evidence type="ECO:0000259" key="3">
    <source>
        <dbReference type="Pfam" id="PF21304"/>
    </source>
</evidence>
<dbReference type="AlphaFoldDB" id="A0A3D9H2F9"/>
<proteinExistence type="predicted"/>
<feature type="chain" id="PRO_5017686370" evidence="1">
    <location>
        <begin position="26"/>
        <end position="225"/>
    </location>
</feature>
<organism evidence="4 5">
    <name type="scientific">Aestuariispira insulae</name>
    <dbReference type="NCBI Taxonomy" id="1461337"/>
    <lineage>
        <taxon>Bacteria</taxon>
        <taxon>Pseudomonadati</taxon>
        <taxon>Pseudomonadota</taxon>
        <taxon>Alphaproteobacteria</taxon>
        <taxon>Rhodospirillales</taxon>
        <taxon>Kiloniellaceae</taxon>
        <taxon>Aestuariispira</taxon>
    </lineage>
</organism>
<accession>A0A3D9H2F9</accession>
<dbReference type="RefSeq" id="WP_115939599.1">
    <property type="nucleotide sequence ID" value="NZ_QRDW01000021.1"/>
</dbReference>
<dbReference type="PANTHER" id="PTHR30332">
    <property type="entry name" value="PROBABLE GENERAL SECRETION PATHWAY PROTEIN D"/>
    <property type="match status" value="1"/>
</dbReference>
<keyword evidence="5" id="KW-1185">Reference proteome</keyword>
<dbReference type="PANTHER" id="PTHR30332:SF5">
    <property type="entry name" value="SPI-1 TYPE 3 SECRETION SYSTEM SECRETIN"/>
    <property type="match status" value="1"/>
</dbReference>
<dbReference type="OrthoDB" id="9775455at2"/>
<keyword evidence="1" id="KW-0732">Signal</keyword>
<dbReference type="InterPro" id="IPR050810">
    <property type="entry name" value="Bact_Secretion_Sys_Channel"/>
</dbReference>
<dbReference type="Proteomes" id="UP000256845">
    <property type="component" value="Unassembled WGS sequence"/>
</dbReference>
<evidence type="ECO:0000313" key="4">
    <source>
        <dbReference type="EMBL" id="RED43707.1"/>
    </source>
</evidence>
<feature type="signal peptide" evidence="1">
    <location>
        <begin position="1"/>
        <end position="25"/>
    </location>
</feature>
<dbReference type="GO" id="GO:0009306">
    <property type="term" value="P:protein secretion"/>
    <property type="evidence" value="ECO:0007669"/>
    <property type="project" value="TreeGrafter"/>
</dbReference>
<comment type="caution">
    <text evidence="4">The sequence shown here is derived from an EMBL/GenBank/DDBJ whole genome shotgun (WGS) entry which is preliminary data.</text>
</comment>
<feature type="domain" description="SPI-1 type 3 secretion system secretin N0" evidence="3">
    <location>
        <begin position="37"/>
        <end position="100"/>
    </location>
</feature>
<gene>
    <name evidence="4" type="ORF">DFP90_12118</name>
</gene>
<evidence type="ECO:0000256" key="1">
    <source>
        <dbReference type="SAM" id="SignalP"/>
    </source>
</evidence>
<reference evidence="4 5" key="1">
    <citation type="submission" date="2018-07" db="EMBL/GenBank/DDBJ databases">
        <title>Genomic Encyclopedia of Type Strains, Phase III (KMG-III): the genomes of soil and plant-associated and newly described type strains.</title>
        <authorList>
            <person name="Whitman W."/>
        </authorList>
    </citation>
    <scope>NUCLEOTIDE SEQUENCE [LARGE SCALE GENOMIC DNA]</scope>
    <source>
        <strain evidence="4 5">CECT 8488</strain>
    </source>
</reference>
<evidence type="ECO:0000259" key="2">
    <source>
        <dbReference type="Pfam" id="PF03958"/>
    </source>
</evidence>
<dbReference type="EMBL" id="QRDW01000021">
    <property type="protein sequence ID" value="RED43707.1"/>
    <property type="molecule type" value="Genomic_DNA"/>
</dbReference>
<dbReference type="Pfam" id="PF21304">
    <property type="entry name" value="T3S_SPI-1_N0"/>
    <property type="match status" value="1"/>
</dbReference>
<name>A0A3D9H2F9_9PROT</name>
<dbReference type="Pfam" id="PF03958">
    <property type="entry name" value="Secretin_N"/>
    <property type="match status" value="1"/>
</dbReference>
<dbReference type="InterPro" id="IPR005644">
    <property type="entry name" value="NolW-like"/>
</dbReference>
<feature type="domain" description="NolW-like" evidence="2">
    <location>
        <begin position="111"/>
        <end position="172"/>
    </location>
</feature>
<protein>
    <submittedName>
        <fullName evidence="4">Type III secretion protein C</fullName>
    </submittedName>
</protein>
<dbReference type="Gene3D" id="3.30.1370.120">
    <property type="match status" value="1"/>
</dbReference>
<dbReference type="Gene3D" id="3.55.50.30">
    <property type="match status" value="1"/>
</dbReference>
<dbReference type="GO" id="GO:0015627">
    <property type="term" value="C:type II protein secretion system complex"/>
    <property type="evidence" value="ECO:0007669"/>
    <property type="project" value="TreeGrafter"/>
</dbReference>